<keyword evidence="2" id="KW-0677">Repeat</keyword>
<proteinExistence type="predicted"/>
<dbReference type="InterPro" id="IPR015915">
    <property type="entry name" value="Kelch-typ_b-propeller"/>
</dbReference>
<evidence type="ECO:0000256" key="2">
    <source>
        <dbReference type="ARBA" id="ARBA00022737"/>
    </source>
</evidence>
<dbReference type="AlphaFoldDB" id="A0A3B4F7F9"/>
<organism evidence="3">
    <name type="scientific">Pundamilia nyererei</name>
    <dbReference type="NCBI Taxonomy" id="303518"/>
    <lineage>
        <taxon>Eukaryota</taxon>
        <taxon>Metazoa</taxon>
        <taxon>Chordata</taxon>
        <taxon>Craniata</taxon>
        <taxon>Vertebrata</taxon>
        <taxon>Euteleostomi</taxon>
        <taxon>Actinopterygii</taxon>
        <taxon>Neopterygii</taxon>
        <taxon>Teleostei</taxon>
        <taxon>Neoteleostei</taxon>
        <taxon>Acanthomorphata</taxon>
        <taxon>Ovalentaria</taxon>
        <taxon>Cichlomorphae</taxon>
        <taxon>Cichliformes</taxon>
        <taxon>Cichlidae</taxon>
        <taxon>African cichlids</taxon>
        <taxon>Pseudocrenilabrinae</taxon>
        <taxon>Haplochromini</taxon>
        <taxon>Pundamilia</taxon>
    </lineage>
</organism>
<dbReference type="InterPro" id="IPR006652">
    <property type="entry name" value="Kelch_1"/>
</dbReference>
<reference evidence="3" key="1">
    <citation type="submission" date="2023-09" db="UniProtKB">
        <authorList>
            <consortium name="Ensembl"/>
        </authorList>
    </citation>
    <scope>IDENTIFICATION</scope>
</reference>
<protein>
    <submittedName>
        <fullName evidence="3">Uncharacterized protein</fullName>
    </submittedName>
</protein>
<keyword evidence="1" id="KW-0880">Kelch repeat</keyword>
<dbReference type="PANTHER" id="PTHR45972">
    <property type="entry name" value="BTB_2 DOMAIN-CONTAINING PROTEIN"/>
    <property type="match status" value="1"/>
</dbReference>
<dbReference type="InterPro" id="IPR052310">
    <property type="entry name" value="Kelch/BTB_domain_protein"/>
</dbReference>
<dbReference type="SUPFAM" id="SSF117281">
    <property type="entry name" value="Kelch motif"/>
    <property type="match status" value="1"/>
</dbReference>
<sequence length="147" mass="16244">HIREPGRRLSSLLDVCVCAQDSVLCFDPLSGRWSGVRPLSEPRCQLRLVGVDGLLYAVGGGCLLSVERYDPRADRWSHVAPLPKGSFAVAHEATALFMTEIQRGHSENTQTSNNQITIRNTRHKGISEIIQRGTTIIFFSGPVFDIV</sequence>
<evidence type="ECO:0000313" key="3">
    <source>
        <dbReference type="Ensembl" id="ENSPNYP00000006457.1"/>
    </source>
</evidence>
<dbReference type="GeneTree" id="ENSGT00940000161983"/>
<dbReference type="PANTHER" id="PTHR45972:SF3">
    <property type="entry name" value="KELCH REPEAT AND BTB DOMAIN-CONTAINING PROTEIN 11"/>
    <property type="match status" value="1"/>
</dbReference>
<dbReference type="Pfam" id="PF01344">
    <property type="entry name" value="Kelch_1"/>
    <property type="match status" value="1"/>
</dbReference>
<name>A0A3B4F7F9_9CICH</name>
<dbReference type="STRING" id="303518.ENSPNYP00000006457"/>
<accession>A0A3B4F7F9</accession>
<evidence type="ECO:0000256" key="1">
    <source>
        <dbReference type="ARBA" id="ARBA00022441"/>
    </source>
</evidence>
<dbReference type="Ensembl" id="ENSPNYT00000006618.1">
    <property type="protein sequence ID" value="ENSPNYP00000006457.1"/>
    <property type="gene ID" value="ENSPNYG00000004966.1"/>
</dbReference>
<dbReference type="Gene3D" id="2.120.10.80">
    <property type="entry name" value="Kelch-type beta propeller"/>
    <property type="match status" value="1"/>
</dbReference>